<keyword evidence="3 5" id="KW-1133">Transmembrane helix</keyword>
<feature type="domain" description="NfeD integral membrane" evidence="7">
    <location>
        <begin position="3"/>
        <end position="68"/>
    </location>
</feature>
<dbReference type="InterPro" id="IPR056739">
    <property type="entry name" value="NfeD_membrane"/>
</dbReference>
<sequence>MAALGVLALVVGVLLIVIEAHVPTYGALGVAGTLLAGTGAWLLFTSGGLGLEVALPVTLGVAVVGLGAVAVTGRKVLSARREPVRTGAQSLVGSDALVRSWDGRQGQVELGGELWRARMEFGYTETPCSGESVVVEGVRGLTLSVRRREPWELPC</sequence>
<evidence type="ECO:0000256" key="3">
    <source>
        <dbReference type="ARBA" id="ARBA00022989"/>
    </source>
</evidence>
<protein>
    <submittedName>
        <fullName evidence="8">NfeD-like membrane protein</fullName>
    </submittedName>
</protein>
<evidence type="ECO:0000259" key="6">
    <source>
        <dbReference type="Pfam" id="PF01957"/>
    </source>
</evidence>
<dbReference type="AlphaFoldDB" id="A0A3S5Y598"/>
<dbReference type="InterPro" id="IPR052165">
    <property type="entry name" value="Membrane_assoc_protease"/>
</dbReference>
<dbReference type="Pfam" id="PF24961">
    <property type="entry name" value="NfeD_membrane"/>
    <property type="match status" value="1"/>
</dbReference>
<evidence type="ECO:0000256" key="5">
    <source>
        <dbReference type="SAM" id="Phobius"/>
    </source>
</evidence>
<evidence type="ECO:0000313" key="8">
    <source>
        <dbReference type="EMBL" id="CBH47720.1"/>
    </source>
</evidence>
<dbReference type="RefSeq" id="WP_013415552.1">
    <property type="nucleotide sequence ID" value="NC_014659.1"/>
</dbReference>
<organism evidence="8">
    <name type="scientific">Rhodococcus hoagii (strain 103S)</name>
    <name type="common">Rhodococcus equi</name>
    <dbReference type="NCBI Taxonomy" id="685727"/>
    <lineage>
        <taxon>Bacteria</taxon>
        <taxon>Bacillati</taxon>
        <taxon>Actinomycetota</taxon>
        <taxon>Actinomycetes</taxon>
        <taxon>Mycobacteriales</taxon>
        <taxon>Nocardiaceae</taxon>
        <taxon>Prescottella</taxon>
    </lineage>
</organism>
<dbReference type="Pfam" id="PF01957">
    <property type="entry name" value="NfeD"/>
    <property type="match status" value="1"/>
</dbReference>
<comment type="subcellular location">
    <subcellularLocation>
        <location evidence="1">Membrane</location>
        <topology evidence="1">Multi-pass membrane protein</topology>
    </subcellularLocation>
</comment>
<proteinExistence type="predicted"/>
<accession>A0A3S5Y598</accession>
<evidence type="ECO:0000256" key="4">
    <source>
        <dbReference type="ARBA" id="ARBA00023136"/>
    </source>
</evidence>
<evidence type="ECO:0000259" key="7">
    <source>
        <dbReference type="Pfam" id="PF24961"/>
    </source>
</evidence>
<dbReference type="PANTHER" id="PTHR33507:SF4">
    <property type="entry name" value="NODULATION COMPETITIVENESS PROTEIN NFED"/>
    <property type="match status" value="1"/>
</dbReference>
<feature type="transmembrane region" description="Helical" evidence="5">
    <location>
        <begin position="53"/>
        <end position="71"/>
    </location>
</feature>
<dbReference type="Proteomes" id="UP001154400">
    <property type="component" value="Chromosome"/>
</dbReference>
<evidence type="ECO:0000256" key="2">
    <source>
        <dbReference type="ARBA" id="ARBA00022692"/>
    </source>
</evidence>
<dbReference type="PANTHER" id="PTHR33507">
    <property type="entry name" value="INNER MEMBRANE PROTEIN YBBJ"/>
    <property type="match status" value="1"/>
</dbReference>
<gene>
    <name evidence="8" type="ordered locus">REQ_16460</name>
</gene>
<evidence type="ECO:0000313" key="9">
    <source>
        <dbReference type="Proteomes" id="UP000006892"/>
    </source>
</evidence>
<dbReference type="InterPro" id="IPR012340">
    <property type="entry name" value="NA-bd_OB-fold"/>
</dbReference>
<name>A0A3S5Y598_RHOH1</name>
<keyword evidence="4 5" id="KW-0472">Membrane</keyword>
<dbReference type="InterPro" id="IPR002810">
    <property type="entry name" value="NfeD-like_C"/>
</dbReference>
<keyword evidence="2 5" id="KW-0812">Transmembrane</keyword>
<dbReference type="Gene3D" id="2.40.50.140">
    <property type="entry name" value="Nucleic acid-binding proteins"/>
    <property type="match status" value="1"/>
</dbReference>
<evidence type="ECO:0000256" key="1">
    <source>
        <dbReference type="ARBA" id="ARBA00004141"/>
    </source>
</evidence>
<dbReference type="SUPFAM" id="SSF141322">
    <property type="entry name" value="NfeD domain-like"/>
    <property type="match status" value="1"/>
</dbReference>
<reference evidence="8" key="1">
    <citation type="journal article" date="2010" name="PLoS Genet.">
        <title>The genome of a pathogenic rhodococcus: cooptive virulence underpinned by key gene acquisitions.</title>
        <authorList>
            <person name="Letek M."/>
            <person name="Gonzalez P."/>
            <person name="Macarthur I."/>
            <person name="Rodriguez H."/>
            <person name="Freeman T.C."/>
            <person name="Valero-Rello A."/>
            <person name="Blanco M."/>
            <person name="Buckley T."/>
            <person name="Cherevach I."/>
            <person name="Fahey R."/>
            <person name="Hapeshi A."/>
            <person name="Holdstock J."/>
            <person name="Leadon D."/>
            <person name="Navas J."/>
            <person name="Ocampo A."/>
            <person name="Quail M.A."/>
            <person name="Sanders M."/>
            <person name="Scortti M.M."/>
            <person name="Prescott J.F."/>
            <person name="Fogarty U."/>
            <person name="Meijer W.G."/>
            <person name="Parkhill J."/>
            <person name="Bentley S.D."/>
            <person name="Vazquez-Boland J.A."/>
        </authorList>
    </citation>
    <scope>NUCLEOTIDE SEQUENCE [LARGE SCALE GENOMIC DNA]</scope>
    <source>
        <strain evidence="8 9">103S</strain>
    </source>
</reference>
<dbReference type="GO" id="GO:0016020">
    <property type="term" value="C:membrane"/>
    <property type="evidence" value="ECO:0007669"/>
    <property type="project" value="UniProtKB-SubCell"/>
</dbReference>
<dbReference type="EMBL" id="FN563149">
    <property type="protein sequence ID" value="CBH47720.1"/>
    <property type="molecule type" value="Genomic_DNA"/>
</dbReference>
<feature type="domain" description="NfeD-like C-terminal" evidence="6">
    <location>
        <begin position="89"/>
        <end position="147"/>
    </location>
</feature>
<dbReference type="KEGG" id="req:REQ_16460"/>